<dbReference type="AlphaFoldDB" id="A0A5M9J7I3"/>
<dbReference type="InterPro" id="IPR052186">
    <property type="entry name" value="Hydantoin_racemase-like"/>
</dbReference>
<organism evidence="2 3">
    <name type="scientific">Monilinia fructicola</name>
    <name type="common">Brown rot fungus</name>
    <name type="synonym">Ciboria fructicola</name>
    <dbReference type="NCBI Taxonomy" id="38448"/>
    <lineage>
        <taxon>Eukaryota</taxon>
        <taxon>Fungi</taxon>
        <taxon>Dikarya</taxon>
        <taxon>Ascomycota</taxon>
        <taxon>Pezizomycotina</taxon>
        <taxon>Leotiomycetes</taxon>
        <taxon>Helotiales</taxon>
        <taxon>Sclerotiniaceae</taxon>
        <taxon>Monilinia</taxon>
    </lineage>
</organism>
<dbReference type="InterPro" id="IPR015942">
    <property type="entry name" value="Asp/Glu/hydantoin_racemase"/>
</dbReference>
<name>A0A5M9J7I3_MONFR</name>
<comment type="similarity">
    <text evidence="1">Belongs to the HyuE racemase family.</text>
</comment>
<evidence type="ECO:0000256" key="1">
    <source>
        <dbReference type="ARBA" id="ARBA00038414"/>
    </source>
</evidence>
<dbReference type="Gene3D" id="3.40.50.12500">
    <property type="match status" value="1"/>
</dbReference>
<evidence type="ECO:0008006" key="4">
    <source>
        <dbReference type="Google" id="ProtNLM"/>
    </source>
</evidence>
<dbReference type="PANTHER" id="PTHR28047">
    <property type="entry name" value="PROTEIN DCG1"/>
    <property type="match status" value="1"/>
</dbReference>
<sequence length="244" mass="26416">MTEGLITLLSTINDPSLTQVHISFYTAPLPSPPSINNEEDAILSTEVVLSDLTSRLDQYDALLVACYSVHPLVTALRKRAKPEVHVTGIFEASVIMSLGLLAQGNGKRLGGDEGEKEGFGIVSTGKYWEEVLGEGVREFLGVKKGENSDRFKGVETTGLNADELHSVDQKIVRTKMKEAVKRLVGRRDCSVVCLGCAGMAGMDDMVKEALDEELGPEDAKMVYIIDGVKAGVVYLESQLKVMPS</sequence>
<evidence type="ECO:0000313" key="2">
    <source>
        <dbReference type="EMBL" id="KAA8564787.1"/>
    </source>
</evidence>
<dbReference type="EMBL" id="VICG01000014">
    <property type="protein sequence ID" value="KAA8564787.1"/>
    <property type="molecule type" value="Genomic_DNA"/>
</dbReference>
<dbReference type="InterPro" id="IPR053714">
    <property type="entry name" value="Iso_Racemase_Enz_sf"/>
</dbReference>
<dbReference type="Proteomes" id="UP000322873">
    <property type="component" value="Unassembled WGS sequence"/>
</dbReference>
<protein>
    <recommendedName>
        <fullName evidence="4">Hydantoin racemase</fullName>
    </recommendedName>
</protein>
<evidence type="ECO:0000313" key="3">
    <source>
        <dbReference type="Proteomes" id="UP000322873"/>
    </source>
</evidence>
<dbReference type="VEuPathDB" id="FungiDB:MFRU_008g03720"/>
<proteinExistence type="inferred from homology"/>
<dbReference type="PANTHER" id="PTHR28047:SF5">
    <property type="entry name" value="PROTEIN DCG1"/>
    <property type="match status" value="1"/>
</dbReference>
<dbReference type="GO" id="GO:0047661">
    <property type="term" value="F:amino-acid racemase activity"/>
    <property type="evidence" value="ECO:0007669"/>
    <property type="project" value="InterPro"/>
</dbReference>
<reference evidence="2 3" key="1">
    <citation type="submission" date="2019-06" db="EMBL/GenBank/DDBJ databases">
        <title>Genome Sequence of the Brown Rot Fungal Pathogen Monilinia fructicola.</title>
        <authorList>
            <person name="De Miccolis Angelini R.M."/>
            <person name="Landi L."/>
            <person name="Abate D."/>
            <person name="Pollastro S."/>
            <person name="Romanazzi G."/>
            <person name="Faretra F."/>
        </authorList>
    </citation>
    <scope>NUCLEOTIDE SEQUENCE [LARGE SCALE GENOMIC DNA]</scope>
    <source>
        <strain evidence="2 3">Mfrc123</strain>
    </source>
</reference>
<accession>A0A5M9J7I3</accession>
<gene>
    <name evidence="2" type="ORF">EYC84_010559</name>
</gene>
<keyword evidence="3" id="KW-1185">Reference proteome</keyword>
<dbReference type="Pfam" id="PF01177">
    <property type="entry name" value="Asp_Glu_race"/>
    <property type="match status" value="1"/>
</dbReference>
<comment type="caution">
    <text evidence="2">The sequence shown here is derived from an EMBL/GenBank/DDBJ whole genome shotgun (WGS) entry which is preliminary data.</text>
</comment>